<dbReference type="InterPro" id="IPR039425">
    <property type="entry name" value="RNA_pol_sigma-70-like"/>
</dbReference>
<dbReference type="Gene3D" id="1.10.1740.10">
    <property type="match status" value="1"/>
</dbReference>
<dbReference type="InterPro" id="IPR007627">
    <property type="entry name" value="RNA_pol_sigma70_r2"/>
</dbReference>
<dbReference type="InterPro" id="IPR013325">
    <property type="entry name" value="RNA_pol_sigma_r2"/>
</dbReference>
<dbReference type="GO" id="GO:0016987">
    <property type="term" value="F:sigma factor activity"/>
    <property type="evidence" value="ECO:0007669"/>
    <property type="project" value="UniProtKB-KW"/>
</dbReference>
<sequence>MPLTQKIATYCAVVPLFVTTHSVKQPLFLVPESQLLQKLAKRDEQAFQWLYDQYAYVLYGVVLVIVEKPNTAAQVVEDVFVAAWADFDTYVPRQGSFLTWLLNRARLAAHASINQQEADQLPGNSKDSTEVDNLMADEHRILLHKLYFCGQTADQLAASIQLPPQKLRRLLQATLQELKHVFSR</sequence>
<feature type="domain" description="RNA polymerase sigma-70 region 2" evidence="5">
    <location>
        <begin position="50"/>
        <end position="115"/>
    </location>
</feature>
<keyword evidence="2" id="KW-0731">Sigma factor</keyword>
<keyword evidence="4" id="KW-0804">Transcription</keyword>
<dbReference type="Proteomes" id="UP000664795">
    <property type="component" value="Unassembled WGS sequence"/>
</dbReference>
<protein>
    <recommendedName>
        <fullName evidence="5">RNA polymerase sigma-70 region 2 domain-containing protein</fullName>
    </recommendedName>
</protein>
<dbReference type="AlphaFoldDB" id="A0A939G3J2"/>
<dbReference type="GO" id="GO:0006352">
    <property type="term" value="P:DNA-templated transcription initiation"/>
    <property type="evidence" value="ECO:0007669"/>
    <property type="project" value="InterPro"/>
</dbReference>
<evidence type="ECO:0000256" key="4">
    <source>
        <dbReference type="ARBA" id="ARBA00023163"/>
    </source>
</evidence>
<evidence type="ECO:0000256" key="3">
    <source>
        <dbReference type="ARBA" id="ARBA00023125"/>
    </source>
</evidence>
<proteinExistence type="predicted"/>
<reference evidence="6 7" key="1">
    <citation type="submission" date="2021-03" db="EMBL/GenBank/DDBJ databases">
        <title>Fibrella sp. HMF5036 genome sequencing and assembly.</title>
        <authorList>
            <person name="Kang H."/>
            <person name="Kim H."/>
            <person name="Bae S."/>
            <person name="Joh K."/>
        </authorList>
    </citation>
    <scope>NUCLEOTIDE SEQUENCE [LARGE SCALE GENOMIC DNA]</scope>
    <source>
        <strain evidence="6 7">HMF5036</strain>
    </source>
</reference>
<keyword evidence="3" id="KW-0238">DNA-binding</keyword>
<organism evidence="6 7">
    <name type="scientific">Fibrella aquatilis</name>
    <dbReference type="NCBI Taxonomy" id="2817059"/>
    <lineage>
        <taxon>Bacteria</taxon>
        <taxon>Pseudomonadati</taxon>
        <taxon>Bacteroidota</taxon>
        <taxon>Cytophagia</taxon>
        <taxon>Cytophagales</taxon>
        <taxon>Spirosomataceae</taxon>
        <taxon>Fibrella</taxon>
    </lineage>
</organism>
<dbReference type="EMBL" id="JAFMYU010000001">
    <property type="protein sequence ID" value="MBO0929775.1"/>
    <property type="molecule type" value="Genomic_DNA"/>
</dbReference>
<evidence type="ECO:0000256" key="2">
    <source>
        <dbReference type="ARBA" id="ARBA00023082"/>
    </source>
</evidence>
<keyword evidence="1" id="KW-0805">Transcription regulation</keyword>
<gene>
    <name evidence="6" type="ORF">J2I48_02170</name>
</gene>
<name>A0A939G3J2_9BACT</name>
<evidence type="ECO:0000313" key="6">
    <source>
        <dbReference type="EMBL" id="MBO0929775.1"/>
    </source>
</evidence>
<dbReference type="PANTHER" id="PTHR43133">
    <property type="entry name" value="RNA POLYMERASE ECF-TYPE SIGMA FACTO"/>
    <property type="match status" value="1"/>
</dbReference>
<dbReference type="SUPFAM" id="SSF88946">
    <property type="entry name" value="Sigma2 domain of RNA polymerase sigma factors"/>
    <property type="match status" value="1"/>
</dbReference>
<evidence type="ECO:0000259" key="5">
    <source>
        <dbReference type="Pfam" id="PF04542"/>
    </source>
</evidence>
<evidence type="ECO:0000313" key="7">
    <source>
        <dbReference type="Proteomes" id="UP000664795"/>
    </source>
</evidence>
<dbReference type="PANTHER" id="PTHR43133:SF8">
    <property type="entry name" value="RNA POLYMERASE SIGMA FACTOR HI_1459-RELATED"/>
    <property type="match status" value="1"/>
</dbReference>
<keyword evidence="7" id="KW-1185">Reference proteome</keyword>
<dbReference type="Pfam" id="PF04542">
    <property type="entry name" value="Sigma70_r2"/>
    <property type="match status" value="1"/>
</dbReference>
<dbReference type="GO" id="GO:0003677">
    <property type="term" value="F:DNA binding"/>
    <property type="evidence" value="ECO:0007669"/>
    <property type="project" value="UniProtKB-KW"/>
</dbReference>
<evidence type="ECO:0000256" key="1">
    <source>
        <dbReference type="ARBA" id="ARBA00023015"/>
    </source>
</evidence>
<dbReference type="RefSeq" id="WP_207333722.1">
    <property type="nucleotide sequence ID" value="NZ_JAFMYU010000001.1"/>
</dbReference>
<accession>A0A939G3J2</accession>
<comment type="caution">
    <text evidence="6">The sequence shown here is derived from an EMBL/GenBank/DDBJ whole genome shotgun (WGS) entry which is preliminary data.</text>
</comment>